<reference evidence="1 2" key="1">
    <citation type="submission" date="2019-01" db="EMBL/GenBank/DDBJ databases">
        <title>Novel species of Nocardioides.</title>
        <authorList>
            <person name="Liu Q."/>
            <person name="Xin Y.-H."/>
        </authorList>
    </citation>
    <scope>NUCLEOTIDE SEQUENCE [LARGE SCALE GENOMIC DNA]</scope>
    <source>
        <strain evidence="1 2">CGMCC 4.6882</strain>
    </source>
</reference>
<evidence type="ECO:0000313" key="2">
    <source>
        <dbReference type="Proteomes" id="UP000294071"/>
    </source>
</evidence>
<dbReference type="Proteomes" id="UP000294071">
    <property type="component" value="Unassembled WGS sequence"/>
</dbReference>
<organism evidence="1 2">
    <name type="scientific">Nocardioides oleivorans</name>
    <dbReference type="NCBI Taxonomy" id="273676"/>
    <lineage>
        <taxon>Bacteria</taxon>
        <taxon>Bacillati</taxon>
        <taxon>Actinomycetota</taxon>
        <taxon>Actinomycetes</taxon>
        <taxon>Propionibacteriales</taxon>
        <taxon>Nocardioidaceae</taxon>
        <taxon>Nocardioides</taxon>
    </lineage>
</organism>
<dbReference type="EMBL" id="SDWT01000001">
    <property type="protein sequence ID" value="RYB93711.1"/>
    <property type="molecule type" value="Genomic_DNA"/>
</dbReference>
<name>A0A4Q2RWW3_9ACTN</name>
<proteinExistence type="predicted"/>
<comment type="caution">
    <text evidence="1">The sequence shown here is derived from an EMBL/GenBank/DDBJ whole genome shotgun (WGS) entry which is preliminary data.</text>
</comment>
<dbReference type="RefSeq" id="WP_129399069.1">
    <property type="nucleotide sequence ID" value="NZ_SDWT01000001.1"/>
</dbReference>
<dbReference type="AlphaFoldDB" id="A0A4Q2RWW3"/>
<accession>A0A4Q2RWW3</accession>
<protein>
    <submittedName>
        <fullName evidence="1">Uncharacterized protein</fullName>
    </submittedName>
</protein>
<gene>
    <name evidence="1" type="ORF">EUA93_04670</name>
</gene>
<evidence type="ECO:0000313" key="1">
    <source>
        <dbReference type="EMBL" id="RYB93711.1"/>
    </source>
</evidence>
<sequence length="260" mass="28743">MIEQRFQLGSLSDAEAITEIRSALQENVADLEEIERAPAVLQCLRIVDRVGHTSPDTRRHANDFRQWADRTFPQSDETFDHLEIDARRLDLANQHADHTAWLRSRVRSAPLGLSMANRLSLMDVALENGIAAALGDSLRWRSGIRGGIAAPGLVEPHLTEWAVRALFVLLQRRENKATALHELIAALRDPLLAPIVARLATNTMLTGDKTRMSVTKGVAALRQVLGATHDEWTADEMSAAETAARWLEARLAATTHLSTS</sequence>
<keyword evidence="2" id="KW-1185">Reference proteome</keyword>